<name>A0ABQ5EA00_9ASTR</name>
<proteinExistence type="predicted"/>
<feature type="compositionally biased region" description="Low complexity" evidence="1">
    <location>
        <begin position="237"/>
        <end position="249"/>
    </location>
</feature>
<dbReference type="PANTHER" id="PTHR45023:SF4">
    <property type="entry name" value="GLYCINE-RICH PROTEIN-RELATED"/>
    <property type="match status" value="1"/>
</dbReference>
<feature type="region of interest" description="Disordered" evidence="1">
    <location>
        <begin position="194"/>
        <end position="252"/>
    </location>
</feature>
<comment type="caution">
    <text evidence="2">The sequence shown here is derived from an EMBL/GenBank/DDBJ whole genome shotgun (WGS) entry which is preliminary data.</text>
</comment>
<evidence type="ECO:0008006" key="4">
    <source>
        <dbReference type="Google" id="ProtNLM"/>
    </source>
</evidence>
<dbReference type="EMBL" id="BQNB010016091">
    <property type="protein sequence ID" value="GJT47709.1"/>
    <property type="molecule type" value="Genomic_DNA"/>
</dbReference>
<accession>A0ABQ5EA00</accession>
<keyword evidence="3" id="KW-1185">Reference proteome</keyword>
<feature type="compositionally biased region" description="Basic residues" evidence="1">
    <location>
        <begin position="224"/>
        <end position="233"/>
    </location>
</feature>
<evidence type="ECO:0000313" key="2">
    <source>
        <dbReference type="EMBL" id="GJT47709.1"/>
    </source>
</evidence>
<gene>
    <name evidence="2" type="ORF">Tco_0973866</name>
</gene>
<reference evidence="2" key="2">
    <citation type="submission" date="2022-01" db="EMBL/GenBank/DDBJ databases">
        <authorList>
            <person name="Yamashiro T."/>
            <person name="Shiraishi A."/>
            <person name="Satake H."/>
            <person name="Nakayama K."/>
        </authorList>
    </citation>
    <scope>NUCLEOTIDE SEQUENCE</scope>
</reference>
<dbReference type="Proteomes" id="UP001151760">
    <property type="component" value="Unassembled WGS sequence"/>
</dbReference>
<evidence type="ECO:0000313" key="3">
    <source>
        <dbReference type="Proteomes" id="UP001151760"/>
    </source>
</evidence>
<dbReference type="PANTHER" id="PTHR45023">
    <property type="match status" value="1"/>
</dbReference>
<evidence type="ECO:0000256" key="1">
    <source>
        <dbReference type="SAM" id="MobiDB-lite"/>
    </source>
</evidence>
<protein>
    <recommendedName>
        <fullName evidence="4">No apical meristem-associated C-terminal domain-containing protein</fullName>
    </recommendedName>
</protein>
<reference evidence="2" key="1">
    <citation type="journal article" date="2022" name="Int. J. Mol. Sci.">
        <title>Draft Genome of Tanacetum Coccineum: Genomic Comparison of Closely Related Tanacetum-Family Plants.</title>
        <authorList>
            <person name="Yamashiro T."/>
            <person name="Shiraishi A."/>
            <person name="Nakayama K."/>
            <person name="Satake H."/>
        </authorList>
    </citation>
    <scope>NUCLEOTIDE SEQUENCE</scope>
</reference>
<organism evidence="2 3">
    <name type="scientific">Tanacetum coccineum</name>
    <dbReference type="NCBI Taxonomy" id="301880"/>
    <lineage>
        <taxon>Eukaryota</taxon>
        <taxon>Viridiplantae</taxon>
        <taxon>Streptophyta</taxon>
        <taxon>Embryophyta</taxon>
        <taxon>Tracheophyta</taxon>
        <taxon>Spermatophyta</taxon>
        <taxon>Magnoliopsida</taxon>
        <taxon>eudicotyledons</taxon>
        <taxon>Gunneridae</taxon>
        <taxon>Pentapetalae</taxon>
        <taxon>asterids</taxon>
        <taxon>campanulids</taxon>
        <taxon>Asterales</taxon>
        <taxon>Asteraceae</taxon>
        <taxon>Asteroideae</taxon>
        <taxon>Anthemideae</taxon>
        <taxon>Anthemidinae</taxon>
        <taxon>Tanacetum</taxon>
    </lineage>
</organism>
<sequence>MSPGEHEELCRQVEELVSKGYVHERMSPCTQPRGPLDLMSFHVSGSVTKKVQDFVEGLPYHGDSSDDNLVKNSRTNFVYPWGNDAGSSVEERALFSKGARPCEEKAFIQSGITWLNFQKRNKDMLSSKWHTLNHNCQKFNAIYKRCRRLSKSGENELDVMKRARTTYRDKNKNTPFIQEDALKVLRTHSKWDAPSPAPVDLTEDEHIPAVNTDELFGPDARPRPPGKQRPGKKTKSDTSASTGGSSSSSQWEIMTQELRLKREAAEKAFEVAKEIDRTVMRLEEMKFLAIITKDLSEDDAYFINEQKHAIRDKYQLYRK</sequence>